<evidence type="ECO:0000313" key="3">
    <source>
        <dbReference type="Proteomes" id="UP000001058"/>
    </source>
</evidence>
<evidence type="ECO:0000313" key="2">
    <source>
        <dbReference type="EMBL" id="EFJ49725.1"/>
    </source>
</evidence>
<dbReference type="InParanoid" id="D8TRX8"/>
<proteinExistence type="predicted"/>
<keyword evidence="3" id="KW-1185">Reference proteome</keyword>
<feature type="compositionally biased region" description="Polar residues" evidence="1">
    <location>
        <begin position="1106"/>
        <end position="1130"/>
    </location>
</feature>
<feature type="region of interest" description="Disordered" evidence="1">
    <location>
        <begin position="231"/>
        <end position="324"/>
    </location>
</feature>
<dbReference type="OrthoDB" id="78067at2759"/>
<accession>D8TRX8</accession>
<dbReference type="EMBL" id="GL378334">
    <property type="protein sequence ID" value="EFJ49725.1"/>
    <property type="molecule type" value="Genomic_DNA"/>
</dbReference>
<evidence type="ECO:0000256" key="1">
    <source>
        <dbReference type="SAM" id="MobiDB-lite"/>
    </source>
</evidence>
<reference evidence="2 3" key="1">
    <citation type="journal article" date="2010" name="Science">
        <title>Genomic analysis of organismal complexity in the multicellular green alga Volvox carteri.</title>
        <authorList>
            <person name="Prochnik S.E."/>
            <person name="Umen J."/>
            <person name="Nedelcu A.M."/>
            <person name="Hallmann A."/>
            <person name="Miller S.M."/>
            <person name="Nishii I."/>
            <person name="Ferris P."/>
            <person name="Kuo A."/>
            <person name="Mitros T."/>
            <person name="Fritz-Laylin L.K."/>
            <person name="Hellsten U."/>
            <person name="Chapman J."/>
            <person name="Simakov O."/>
            <person name="Rensing S.A."/>
            <person name="Terry A."/>
            <person name="Pangilinan J."/>
            <person name="Kapitonov V."/>
            <person name="Jurka J."/>
            <person name="Salamov A."/>
            <person name="Shapiro H."/>
            <person name="Schmutz J."/>
            <person name="Grimwood J."/>
            <person name="Lindquist E."/>
            <person name="Lucas S."/>
            <person name="Grigoriev I.V."/>
            <person name="Schmitt R."/>
            <person name="Kirk D."/>
            <person name="Rokhsar D.S."/>
        </authorList>
    </citation>
    <scope>NUCLEOTIDE SEQUENCE [LARGE SCALE GENOMIC DNA]</scope>
    <source>
        <strain evidence="3">f. Nagariensis / Eve</strain>
    </source>
</reference>
<sequence>MSSVFIGTPLAPGALLAVSDTSVVIPPPPGNACAAASATAQRERRGRPFSSPDSDESFAFDRPPYASDGGVSGAAGEQASPVRHHRHGSDASSAYAQGSWQQQEQPPFMVPSGDLDGDEANGNYDVISSVVDGPYMEQRQTSLAYEVEYPSDVEGMEAHEPSRDNEAGMGFDDVSSEGGHTLSELEQQLNQTIKQFNIEEMRVPTSKDMVFGMAHADGPFDISDIWAVESQPSGSMQSASQRPASPSIGGISREGHEVNSYSGMHRDQTSVSQESSYSSAREPQAANLTVREWHKGSRPGSAQARLHSPRHGRQQQQQQTQKLMHQSLIGPVAHHGARGSLEIPRRQAHQQQQQPSLLAQHGSKQSQAQPTRRAHTSRTAEAGVAIPRRSVTPTARFHGEQPRPSQSQVTPHYAQPLKETRLEQLCKPRNERVEKRCQQLRQEKEEEELRDCTFQPQTGRPPSAQRVRADQTVHDRLYGTKPAWQLKREEILREREQAVLASCTFQPQCGSRQIPDDACRSISAARRRPASAAAASGGLTPYVPIHQRVADLLRSRNEKLAKAQIQMELGGGSVTFQPEVNRRSAQLAAERQRQQPAEVAALPASERLYRLAQEAAARRREAGDEQGSVMRDVSTSRDQRNPFLQKQPLGVPSINPRSRALAESSDLPQDFLARQAYLAALGHEKRALYRSLLEESTCTFQPQLLSRAGSVSSSCGLGTTPRGGSVPCWSGSVGDGDRLSKLAYQDVQRSAALRGALEQHHYGQYTFTPKINERSRKIGRRHSLTDLYRNEERQAKLERLAAAAEVERSAECTFRPAINPRSASLGRQRRGSLVLASVDGHEQANKLRSSILTEARALREYEELKECTFTPAINRTVPKPTGPIAVPGLGRHMELRELARKKREADEARKAQVWHLQPKSPGPCAGITVPRPFSFETRVLPWQVPRAQLANEQQDREQQQRKALAALKLQRQQQRKHAEERRSTQLQKILQEANAASHAQHHARNAAGPVPALLEPAPANGNGGRRRSVTFQSPVSGDIYGPGSPRGVAEMPADVYGRDPDFEPEASDVPYGGDIIDESFNGFAYPSGAVEELSRPMLSHLKHTKATTSSAGSRRTFHSQQSKRFQATPHQESRLNDLLPYFIQHDRCL</sequence>
<feature type="region of interest" description="Disordered" evidence="1">
    <location>
        <begin position="1105"/>
        <end position="1130"/>
    </location>
</feature>
<dbReference type="eggNOG" id="ENOG502S3XU">
    <property type="taxonomic scope" value="Eukaryota"/>
</dbReference>
<dbReference type="AlphaFoldDB" id="D8TRX8"/>
<feature type="region of interest" description="Disordered" evidence="1">
    <location>
        <begin position="618"/>
        <end position="664"/>
    </location>
</feature>
<feature type="compositionally biased region" description="Polar residues" evidence="1">
    <location>
        <begin position="231"/>
        <end position="244"/>
    </location>
</feature>
<dbReference type="RefSeq" id="XP_002949232.1">
    <property type="nucleotide sequence ID" value="XM_002949186.1"/>
</dbReference>
<feature type="region of interest" description="Disordered" evidence="1">
    <location>
        <begin position="344"/>
        <end position="412"/>
    </location>
</feature>
<dbReference type="KEGG" id="vcn:VOLCADRAFT_104176"/>
<dbReference type="GeneID" id="9623937"/>
<feature type="compositionally biased region" description="Polar residues" evidence="1">
    <location>
        <begin position="90"/>
        <end position="105"/>
    </location>
</feature>
<feature type="region of interest" description="Disordered" evidence="1">
    <location>
        <begin position="156"/>
        <end position="179"/>
    </location>
</feature>
<feature type="region of interest" description="Disordered" evidence="1">
    <location>
        <begin position="446"/>
        <end position="470"/>
    </location>
</feature>
<feature type="region of interest" description="Disordered" evidence="1">
    <location>
        <begin position="28"/>
        <end position="120"/>
    </location>
</feature>
<feature type="compositionally biased region" description="Low complexity" evidence="1">
    <location>
        <begin position="270"/>
        <end position="279"/>
    </location>
</feature>
<dbReference type="PANTHER" id="PTHR37028">
    <property type="entry name" value="UNNAMED PRODUCT-RELATED"/>
    <property type="match status" value="1"/>
</dbReference>
<feature type="compositionally biased region" description="Basic and acidic residues" evidence="1">
    <location>
        <begin position="156"/>
        <end position="166"/>
    </location>
</feature>
<feature type="compositionally biased region" description="Low complexity" evidence="1">
    <location>
        <begin position="349"/>
        <end position="361"/>
    </location>
</feature>
<name>D8TRX8_VOLCA</name>
<organism evidence="3">
    <name type="scientific">Volvox carteri f. nagariensis</name>
    <dbReference type="NCBI Taxonomy" id="3068"/>
    <lineage>
        <taxon>Eukaryota</taxon>
        <taxon>Viridiplantae</taxon>
        <taxon>Chlorophyta</taxon>
        <taxon>core chlorophytes</taxon>
        <taxon>Chlorophyceae</taxon>
        <taxon>CS clade</taxon>
        <taxon>Chlamydomonadales</taxon>
        <taxon>Volvocaceae</taxon>
        <taxon>Volvox</taxon>
    </lineage>
</organism>
<protein>
    <submittedName>
        <fullName evidence="2">Uncharacterized protein</fullName>
    </submittedName>
</protein>
<dbReference type="PANTHER" id="PTHR37028:SF4">
    <property type="entry name" value="ALMS MOTIF DOMAIN-CONTAINING PROTEIN"/>
    <property type="match status" value="1"/>
</dbReference>
<feature type="region of interest" description="Disordered" evidence="1">
    <location>
        <begin position="1010"/>
        <end position="1045"/>
    </location>
</feature>
<dbReference type="Proteomes" id="UP000001058">
    <property type="component" value="Unassembled WGS sequence"/>
</dbReference>
<gene>
    <name evidence="2" type="ORF">VOLCADRAFT_104176</name>
</gene>